<accession>A0A9D4ASU9</accession>
<evidence type="ECO:0000313" key="3">
    <source>
        <dbReference type="Proteomes" id="UP000827986"/>
    </source>
</evidence>
<sequence length="101" mass="10630">MTQPEDESQEDVGCPLAKGAVSMGTNPEEKTLLLPTQPRGGRAGGVTLLQSPWPVSPPENLGAAEGPNPPHMVKVLATDLPHGSGSPRPSAYSQLWGHWPM</sequence>
<dbReference type="EMBL" id="JAHDVG010000484">
    <property type="protein sequence ID" value="KAH1169573.1"/>
    <property type="molecule type" value="Genomic_DNA"/>
</dbReference>
<reference evidence="2" key="1">
    <citation type="submission" date="2021-09" db="EMBL/GenBank/DDBJ databases">
        <title>The genome of Mauremys mutica provides insights into the evolution of semi-aquatic lifestyle.</title>
        <authorList>
            <person name="Gong S."/>
            <person name="Gao Y."/>
        </authorList>
    </citation>
    <scope>NUCLEOTIDE SEQUENCE</scope>
    <source>
        <strain evidence="2">MM-2020</strain>
        <tissue evidence="2">Muscle</tissue>
    </source>
</reference>
<name>A0A9D4ASU9_9SAUR</name>
<keyword evidence="3" id="KW-1185">Reference proteome</keyword>
<dbReference type="AlphaFoldDB" id="A0A9D4ASU9"/>
<dbReference type="Proteomes" id="UP000827986">
    <property type="component" value="Unassembled WGS sequence"/>
</dbReference>
<feature type="region of interest" description="Disordered" evidence="1">
    <location>
        <begin position="1"/>
        <end position="101"/>
    </location>
</feature>
<comment type="caution">
    <text evidence="2">The sequence shown here is derived from an EMBL/GenBank/DDBJ whole genome shotgun (WGS) entry which is preliminary data.</text>
</comment>
<evidence type="ECO:0000256" key="1">
    <source>
        <dbReference type="SAM" id="MobiDB-lite"/>
    </source>
</evidence>
<protein>
    <submittedName>
        <fullName evidence="2">Uncharacterized protein</fullName>
    </submittedName>
</protein>
<organism evidence="2 3">
    <name type="scientific">Mauremys mutica</name>
    <name type="common">yellowpond turtle</name>
    <dbReference type="NCBI Taxonomy" id="74926"/>
    <lineage>
        <taxon>Eukaryota</taxon>
        <taxon>Metazoa</taxon>
        <taxon>Chordata</taxon>
        <taxon>Craniata</taxon>
        <taxon>Vertebrata</taxon>
        <taxon>Euteleostomi</taxon>
        <taxon>Archelosauria</taxon>
        <taxon>Testudinata</taxon>
        <taxon>Testudines</taxon>
        <taxon>Cryptodira</taxon>
        <taxon>Durocryptodira</taxon>
        <taxon>Testudinoidea</taxon>
        <taxon>Geoemydidae</taxon>
        <taxon>Geoemydinae</taxon>
        <taxon>Mauremys</taxon>
    </lineage>
</organism>
<proteinExistence type="predicted"/>
<evidence type="ECO:0000313" key="2">
    <source>
        <dbReference type="EMBL" id="KAH1169573.1"/>
    </source>
</evidence>
<gene>
    <name evidence="2" type="ORF">KIL84_000558</name>
</gene>
<feature type="compositionally biased region" description="Acidic residues" evidence="1">
    <location>
        <begin position="1"/>
        <end position="10"/>
    </location>
</feature>